<feature type="transmembrane region" description="Helical" evidence="1">
    <location>
        <begin position="7"/>
        <end position="26"/>
    </location>
</feature>
<dbReference type="GO" id="GO:0060170">
    <property type="term" value="C:ciliary membrane"/>
    <property type="evidence" value="ECO:0007669"/>
    <property type="project" value="TreeGrafter"/>
</dbReference>
<organism evidence="2 4">
    <name type="scientific">Rotaria sordida</name>
    <dbReference type="NCBI Taxonomy" id="392033"/>
    <lineage>
        <taxon>Eukaryota</taxon>
        <taxon>Metazoa</taxon>
        <taxon>Spiralia</taxon>
        <taxon>Gnathifera</taxon>
        <taxon>Rotifera</taxon>
        <taxon>Eurotatoria</taxon>
        <taxon>Bdelloidea</taxon>
        <taxon>Philodinida</taxon>
        <taxon>Philodinidae</taxon>
        <taxon>Rotaria</taxon>
    </lineage>
</organism>
<comment type="caution">
    <text evidence="2">The sequence shown here is derived from an EMBL/GenBank/DDBJ whole genome shotgun (WGS) entry which is preliminary data.</text>
</comment>
<sequence length="183" mass="20144">MATVDRLVLFSTILFCIADLLVLISISRPRWLLSVNQGETSIGLIEMCIMFSSSSSSSSSNSNDQKCFIPHHFRSVWIISFGLAVGAFILLSLTILFLVTSQYTRITIAEYGRLTGFIAMIFLCLSTVLFPIGFDSEIIGGSPFQLPSDYQIGSSYILFVSATWLTVISTLITGKICLPTFII</sequence>
<feature type="transmembrane region" description="Helical" evidence="1">
    <location>
        <begin position="154"/>
        <end position="178"/>
    </location>
</feature>
<dbReference type="AlphaFoldDB" id="A0A813QCK9"/>
<dbReference type="Proteomes" id="UP000663823">
    <property type="component" value="Unassembled WGS sequence"/>
</dbReference>
<evidence type="ECO:0000313" key="2">
    <source>
        <dbReference type="EMBL" id="CAF0765053.1"/>
    </source>
</evidence>
<gene>
    <name evidence="3" type="ORF">OTI717_LOCUS5379</name>
    <name evidence="2" type="ORF">RFH988_LOCUS2046</name>
</gene>
<feature type="transmembrane region" description="Helical" evidence="1">
    <location>
        <begin position="111"/>
        <end position="134"/>
    </location>
</feature>
<reference evidence="2" key="1">
    <citation type="submission" date="2021-02" db="EMBL/GenBank/DDBJ databases">
        <authorList>
            <person name="Nowell W R."/>
        </authorList>
    </citation>
    <scope>NUCLEOTIDE SEQUENCE</scope>
</reference>
<dbReference type="Pfam" id="PF18800">
    <property type="entry name" value="Atthog"/>
    <property type="match status" value="1"/>
</dbReference>
<keyword evidence="1" id="KW-1133">Transmembrane helix</keyword>
<dbReference type="OrthoDB" id="8768722at2759"/>
<evidence type="ECO:0000313" key="3">
    <source>
        <dbReference type="EMBL" id="CAF3572433.1"/>
    </source>
</evidence>
<dbReference type="PANTHER" id="PTHR31186">
    <property type="entry name" value="MODULATOR OF SMOOTHENED PROTEIN"/>
    <property type="match status" value="1"/>
</dbReference>
<protein>
    <submittedName>
        <fullName evidence="2">Uncharacterized protein</fullName>
    </submittedName>
</protein>
<name>A0A813QCK9_9BILA</name>
<dbReference type="InterPro" id="IPR037663">
    <property type="entry name" value="Mosmo"/>
</dbReference>
<keyword evidence="1" id="KW-0812">Transmembrane</keyword>
<dbReference type="EMBL" id="CAJOAX010000348">
    <property type="protein sequence ID" value="CAF3572433.1"/>
    <property type="molecule type" value="Genomic_DNA"/>
</dbReference>
<dbReference type="GO" id="GO:0005794">
    <property type="term" value="C:Golgi apparatus"/>
    <property type="evidence" value="ECO:0007669"/>
    <property type="project" value="TreeGrafter"/>
</dbReference>
<accession>A0A813QCK9</accession>
<feature type="transmembrane region" description="Helical" evidence="1">
    <location>
        <begin position="76"/>
        <end position="99"/>
    </location>
</feature>
<dbReference type="EMBL" id="CAJNOO010000042">
    <property type="protein sequence ID" value="CAF0765053.1"/>
    <property type="molecule type" value="Genomic_DNA"/>
</dbReference>
<evidence type="ECO:0000313" key="4">
    <source>
        <dbReference type="Proteomes" id="UP000663882"/>
    </source>
</evidence>
<dbReference type="Gene3D" id="1.20.140.150">
    <property type="match status" value="1"/>
</dbReference>
<keyword evidence="1" id="KW-0472">Membrane</keyword>
<proteinExistence type="predicted"/>
<dbReference type="GO" id="GO:0045879">
    <property type="term" value="P:negative regulation of smoothened signaling pathway"/>
    <property type="evidence" value="ECO:0007669"/>
    <property type="project" value="TreeGrafter"/>
</dbReference>
<dbReference type="PANTHER" id="PTHR31186:SF1">
    <property type="entry name" value="MODULATOR OF SMOOTHENED PROTEIN"/>
    <property type="match status" value="1"/>
</dbReference>
<dbReference type="Proteomes" id="UP000663882">
    <property type="component" value="Unassembled WGS sequence"/>
</dbReference>
<evidence type="ECO:0000256" key="1">
    <source>
        <dbReference type="SAM" id="Phobius"/>
    </source>
</evidence>